<dbReference type="PANTHER" id="PTHR24249">
    <property type="entry name" value="HISTAMINE RECEPTOR-RELATED G-PROTEIN COUPLED RECEPTOR"/>
    <property type="match status" value="1"/>
</dbReference>
<dbReference type="Proteomes" id="UP001159428">
    <property type="component" value="Unassembled WGS sequence"/>
</dbReference>
<evidence type="ECO:0000313" key="12">
    <source>
        <dbReference type="Proteomes" id="UP001159428"/>
    </source>
</evidence>
<keyword evidence="4 9" id="KW-1133">Transmembrane helix</keyword>
<evidence type="ECO:0000259" key="10">
    <source>
        <dbReference type="PROSITE" id="PS50262"/>
    </source>
</evidence>
<feature type="transmembrane region" description="Helical" evidence="9">
    <location>
        <begin position="636"/>
        <end position="658"/>
    </location>
</feature>
<feature type="transmembrane region" description="Helical" evidence="9">
    <location>
        <begin position="335"/>
        <end position="354"/>
    </location>
</feature>
<dbReference type="PRINTS" id="PR00237">
    <property type="entry name" value="GPCRRHODOPSN"/>
</dbReference>
<feature type="transmembrane region" description="Helical" evidence="9">
    <location>
        <begin position="715"/>
        <end position="738"/>
    </location>
</feature>
<reference evidence="11 12" key="1">
    <citation type="submission" date="2022-05" db="EMBL/GenBank/DDBJ databases">
        <authorList>
            <consortium name="Genoscope - CEA"/>
            <person name="William W."/>
        </authorList>
    </citation>
    <scope>NUCLEOTIDE SEQUENCE [LARGE SCALE GENOMIC DNA]</scope>
</reference>
<comment type="caution">
    <text evidence="11">The sequence shown here is derived from an EMBL/GenBank/DDBJ whole genome shotgun (WGS) entry which is preliminary data.</text>
</comment>
<dbReference type="InterPro" id="IPR000276">
    <property type="entry name" value="GPCR_Rhodpsn"/>
</dbReference>
<name>A0AAU9X3N4_9CNID</name>
<dbReference type="Pfam" id="PF00001">
    <property type="entry name" value="7tm_1"/>
    <property type="match status" value="3"/>
</dbReference>
<keyword evidence="2" id="KW-1003">Cell membrane</keyword>
<dbReference type="PROSITE" id="PS50262">
    <property type="entry name" value="G_PROTEIN_RECEP_F1_2"/>
    <property type="match status" value="3"/>
</dbReference>
<feature type="domain" description="G-protein coupled receptors family 1 profile" evidence="10">
    <location>
        <begin position="19"/>
        <end position="263"/>
    </location>
</feature>
<organism evidence="11 12">
    <name type="scientific">Pocillopora meandrina</name>
    <dbReference type="NCBI Taxonomy" id="46732"/>
    <lineage>
        <taxon>Eukaryota</taxon>
        <taxon>Metazoa</taxon>
        <taxon>Cnidaria</taxon>
        <taxon>Anthozoa</taxon>
        <taxon>Hexacorallia</taxon>
        <taxon>Scleractinia</taxon>
        <taxon>Astrocoeniina</taxon>
        <taxon>Pocilloporidae</taxon>
        <taxon>Pocillopora</taxon>
    </lineage>
</organism>
<dbReference type="PANTHER" id="PTHR24249:SF372">
    <property type="entry name" value="G-PROTEIN COUPLED RECEPTORS FAMILY 1 PROFILE DOMAIN-CONTAINING PROTEIN"/>
    <property type="match status" value="1"/>
</dbReference>
<dbReference type="GO" id="GO:0005886">
    <property type="term" value="C:plasma membrane"/>
    <property type="evidence" value="ECO:0007669"/>
    <property type="project" value="UniProtKB-SubCell"/>
</dbReference>
<feature type="transmembrane region" description="Helical" evidence="9">
    <location>
        <begin position="768"/>
        <end position="786"/>
    </location>
</feature>
<keyword evidence="7" id="KW-0675">Receptor</keyword>
<feature type="transmembrane region" description="Helical" evidence="9">
    <location>
        <begin position="119"/>
        <end position="142"/>
    </location>
</feature>
<feature type="transmembrane region" description="Helical" evidence="9">
    <location>
        <begin position="249"/>
        <end position="266"/>
    </location>
</feature>
<evidence type="ECO:0000256" key="1">
    <source>
        <dbReference type="ARBA" id="ARBA00004651"/>
    </source>
</evidence>
<evidence type="ECO:0000256" key="4">
    <source>
        <dbReference type="ARBA" id="ARBA00022989"/>
    </source>
</evidence>
<dbReference type="Gene3D" id="1.20.1070.10">
    <property type="entry name" value="Rhodopsin 7-helix transmembrane proteins"/>
    <property type="match status" value="5"/>
</dbReference>
<keyword evidence="3 9" id="KW-0812">Transmembrane</keyword>
<feature type="transmembrane region" description="Helical" evidence="9">
    <location>
        <begin position="287"/>
        <end position="309"/>
    </location>
</feature>
<feature type="transmembrane region" description="Helical" evidence="9">
    <location>
        <begin position="210"/>
        <end position="229"/>
    </location>
</feature>
<protein>
    <recommendedName>
        <fullName evidence="10">G-protein coupled receptors family 1 profile domain-containing protein</fullName>
    </recommendedName>
</protein>
<feature type="transmembrane region" description="Helical" evidence="9">
    <location>
        <begin position="6"/>
        <end position="27"/>
    </location>
</feature>
<dbReference type="CDD" id="cd00637">
    <property type="entry name" value="7tm_classA_rhodopsin-like"/>
    <property type="match status" value="1"/>
</dbReference>
<evidence type="ECO:0000256" key="7">
    <source>
        <dbReference type="ARBA" id="ARBA00023170"/>
    </source>
</evidence>
<keyword evidence="5" id="KW-0297">G-protein coupled receptor</keyword>
<sequence length="1054" mass="121810">METWFWVLGWFLCIFTMVGNGFVIFLVCRKRQLRTKTNTFIGSLAVADFCVGMIAAPSRFLCQMENECFSDKKARFLVISMWLFFTYASGTNLVLLVLERYIAVVKPLKYLTFMKRRRVIKMVLTSWGIPFVFSLTLSLQAIRFNSNDRIRTFPGYFCLLFEVILCVILTFCLASMFLVVYKQYSRDRTLTMQLQFNQRITRVKTRNTSAVKWVALVTCVFLLCYGILMRCSFSLLRGHKCTDDFHYKLPVQVINSGLNPIAYALFKRDIKKECKRLLFKRTSQRNVSFSSGRFCVGVITVPCTFSLHYNNNNNNNNNNKANKCTSNYTTNLLVTYVRVFIVYASGSNMFSLVLKRYVAMEKPLKYLTLMTSRRKRGFGFLPDSFLSSRWLEMNLLSFSSAEDFRSGSYIAVVKLKYVTFVTRRRVTQMAVISWGIPLAVIIVAMSIDRILNVEEIPIDVTLLINGLSFMSFEVILCIVFLFLLLYNNRRGRAVTKQLQHNVLNQRIKIKTQSNLVVKMMTIVTSVFLLCYGLLLRCSISVLHDNNDCNDFHYKMPLQVVNSGINPLAYAVFKRDIKAELKRVFKKLCSKRQLRTKTNIFIVSLAMADFCVGMIAVPSRSLCNMVTECISDKKASLLVMSVWVFFIYASGTNLFSLVLERYIAVVKPLEYLTFIKRRRVIQMVLASWGISLFFTLTVLLIRLNSIDSSRNISGCLYFLFEVILSVILTFCVTSMFLVVCKTRSKNCVLVKQLQFNQRFAKVKTQNSSAVKWVALVTCVFLICYGIFTRCSLLALTGHQCNDFHYKVLLQVFNSGINPIAYAFFKRDIKKECKKLLFKSKRQLRTKTNAFIVSLAVADFCVGMIAAPSRFLYAMINEHISDDDLRLTMYVWVFILYASGTNLLSLIFERYIAVVKPLKYLTLMKRRRVIQMVLTSWGIPFLFTLTTLLMGLFSLHRIEGYLYLFYENSRDRTLAKQLQFNRRVAKVKTQNRSAVKWLALVTSVFLLCYGLYMRCSLIILIGYHCKDFHYKVPLQVVNSGINPIAYAFFKRDIKQV</sequence>
<dbReference type="InterPro" id="IPR050569">
    <property type="entry name" value="TAAR"/>
</dbReference>
<dbReference type="InterPro" id="IPR017452">
    <property type="entry name" value="GPCR_Rhodpsn_7TM"/>
</dbReference>
<feature type="transmembrane region" description="Helical" evidence="9">
    <location>
        <begin position="806"/>
        <end position="823"/>
    </location>
</feature>
<dbReference type="SUPFAM" id="SSF81321">
    <property type="entry name" value="Family A G protein-coupled receptor-like"/>
    <property type="match status" value="4"/>
</dbReference>
<dbReference type="AlphaFoldDB" id="A0AAU9X3N4"/>
<evidence type="ECO:0000256" key="5">
    <source>
        <dbReference type="ARBA" id="ARBA00023040"/>
    </source>
</evidence>
<keyword evidence="12" id="KW-1185">Reference proteome</keyword>
<evidence type="ECO:0000256" key="8">
    <source>
        <dbReference type="ARBA" id="ARBA00023224"/>
    </source>
</evidence>
<feature type="domain" description="G-protein coupled receptors family 1 profile" evidence="10">
    <location>
        <begin position="815"/>
        <end position="1054"/>
    </location>
</feature>
<feature type="transmembrane region" description="Helical" evidence="9">
    <location>
        <begin position="927"/>
        <end position="953"/>
    </location>
</feature>
<keyword evidence="8" id="KW-0807">Transducer</keyword>
<feature type="transmembrane region" description="Helical" evidence="9">
    <location>
        <begin position="844"/>
        <end position="865"/>
    </location>
</feature>
<feature type="transmembrane region" description="Helical" evidence="9">
    <location>
        <begin position="885"/>
        <end position="906"/>
    </location>
</feature>
<feature type="transmembrane region" description="Helical" evidence="9">
    <location>
        <begin position="154"/>
        <end position="181"/>
    </location>
</feature>
<evidence type="ECO:0000256" key="3">
    <source>
        <dbReference type="ARBA" id="ARBA00022692"/>
    </source>
</evidence>
<feature type="transmembrane region" description="Helical" evidence="9">
    <location>
        <begin position="76"/>
        <end position="98"/>
    </location>
</feature>
<evidence type="ECO:0000313" key="11">
    <source>
        <dbReference type="EMBL" id="CAH3136124.1"/>
    </source>
</evidence>
<dbReference type="GO" id="GO:0004930">
    <property type="term" value="F:G protein-coupled receptor activity"/>
    <property type="evidence" value="ECO:0007669"/>
    <property type="project" value="UniProtKB-KW"/>
</dbReference>
<feature type="transmembrane region" description="Helical" evidence="9">
    <location>
        <begin position="555"/>
        <end position="572"/>
    </location>
</feature>
<feature type="domain" description="G-protein coupled receptors family 1 profile" evidence="10">
    <location>
        <begin position="564"/>
        <end position="820"/>
    </location>
</feature>
<feature type="transmembrane region" description="Helical" evidence="9">
    <location>
        <begin position="426"/>
        <end position="447"/>
    </location>
</feature>
<keyword evidence="6 9" id="KW-0472">Membrane</keyword>
<feature type="transmembrane region" description="Helical" evidence="9">
    <location>
        <begin position="679"/>
        <end position="700"/>
    </location>
</feature>
<feature type="transmembrane region" description="Helical" evidence="9">
    <location>
        <begin position="467"/>
        <end position="486"/>
    </location>
</feature>
<feature type="transmembrane region" description="Helical" evidence="9">
    <location>
        <begin position="515"/>
        <end position="535"/>
    </location>
</feature>
<evidence type="ECO:0000256" key="6">
    <source>
        <dbReference type="ARBA" id="ARBA00023136"/>
    </source>
</evidence>
<feature type="transmembrane region" description="Helical" evidence="9">
    <location>
        <begin position="593"/>
        <end position="616"/>
    </location>
</feature>
<feature type="non-terminal residue" evidence="11">
    <location>
        <position position="1054"/>
    </location>
</feature>
<evidence type="ECO:0000256" key="9">
    <source>
        <dbReference type="SAM" id="Phobius"/>
    </source>
</evidence>
<evidence type="ECO:0000256" key="2">
    <source>
        <dbReference type="ARBA" id="ARBA00022475"/>
    </source>
</evidence>
<feature type="transmembrane region" description="Helical" evidence="9">
    <location>
        <begin position="39"/>
        <end position="56"/>
    </location>
</feature>
<dbReference type="EMBL" id="CALNXJ010000030">
    <property type="protein sequence ID" value="CAH3136124.1"/>
    <property type="molecule type" value="Genomic_DNA"/>
</dbReference>
<proteinExistence type="predicted"/>
<gene>
    <name evidence="11" type="ORF">PMEA_00017666</name>
</gene>
<accession>A0AAU9X3N4</accession>
<feature type="transmembrane region" description="Helical" evidence="9">
    <location>
        <begin position="995"/>
        <end position="1019"/>
    </location>
</feature>
<comment type="subcellular location">
    <subcellularLocation>
        <location evidence="1">Cell membrane</location>
        <topology evidence="1">Multi-pass membrane protein</topology>
    </subcellularLocation>
</comment>